<proteinExistence type="predicted"/>
<dbReference type="EMBL" id="JBIGHZ010000005">
    <property type="protein sequence ID" value="MFG6449170.1"/>
    <property type="molecule type" value="Genomic_DNA"/>
</dbReference>
<protein>
    <submittedName>
        <fullName evidence="2">Type IV pilin protein</fullName>
    </submittedName>
</protein>
<sequence length="151" mass="16633">MSTRRTSYPLPQQMRGLSLIELIVVLCIVGILALVAQPVWTQQVHKSRRTDALSSLAQVQLAQERWRSLNPSYSAELGAQGLGLGTSSAHGHYTLTLELIEGGYRVSANAQGAQAKDRPCQIIRLEVQHAHTRYLAQDEQGRDSAASCWPQ</sequence>
<gene>
    <name evidence="2" type="ORF">ACG0Z6_13105</name>
</gene>
<comment type="caution">
    <text evidence="2">The sequence shown here is derived from an EMBL/GenBank/DDBJ whole genome shotgun (WGS) entry which is preliminary data.</text>
</comment>
<reference evidence="2 3" key="1">
    <citation type="submission" date="2024-08" db="EMBL/GenBank/DDBJ databases">
        <authorList>
            <person name="Lu H."/>
        </authorList>
    </citation>
    <scope>NUCLEOTIDE SEQUENCE [LARGE SCALE GENOMIC DNA]</scope>
    <source>
        <strain evidence="2 3">BYS180W</strain>
    </source>
</reference>
<evidence type="ECO:0000313" key="3">
    <source>
        <dbReference type="Proteomes" id="UP001606099"/>
    </source>
</evidence>
<dbReference type="SUPFAM" id="SSF54523">
    <property type="entry name" value="Pili subunits"/>
    <property type="match status" value="1"/>
</dbReference>
<dbReference type="NCBIfam" id="TIGR02532">
    <property type="entry name" value="IV_pilin_GFxxxE"/>
    <property type="match status" value="1"/>
</dbReference>
<dbReference type="RefSeq" id="WP_394462113.1">
    <property type="nucleotide sequence ID" value="NZ_JBIGHZ010000005.1"/>
</dbReference>
<evidence type="ECO:0000313" key="2">
    <source>
        <dbReference type="EMBL" id="MFG6449170.1"/>
    </source>
</evidence>
<feature type="transmembrane region" description="Helical" evidence="1">
    <location>
        <begin position="20"/>
        <end position="40"/>
    </location>
</feature>
<dbReference type="Proteomes" id="UP001606099">
    <property type="component" value="Unassembled WGS sequence"/>
</dbReference>
<accession>A0ABW7FY45</accession>
<dbReference type="Pfam" id="PF16732">
    <property type="entry name" value="ComP_DUS"/>
    <property type="match status" value="1"/>
</dbReference>
<evidence type="ECO:0000256" key="1">
    <source>
        <dbReference type="SAM" id="Phobius"/>
    </source>
</evidence>
<keyword evidence="1" id="KW-0812">Transmembrane</keyword>
<keyword evidence="1" id="KW-1133">Transmembrane helix</keyword>
<dbReference type="InterPro" id="IPR045584">
    <property type="entry name" value="Pilin-like"/>
</dbReference>
<organism evidence="2 3">
    <name type="scientific">Roseateles rivi</name>
    <dbReference type="NCBI Taxonomy" id="3299028"/>
    <lineage>
        <taxon>Bacteria</taxon>
        <taxon>Pseudomonadati</taxon>
        <taxon>Pseudomonadota</taxon>
        <taxon>Betaproteobacteria</taxon>
        <taxon>Burkholderiales</taxon>
        <taxon>Sphaerotilaceae</taxon>
        <taxon>Roseateles</taxon>
    </lineage>
</organism>
<name>A0ABW7FY45_9BURK</name>
<dbReference type="InterPro" id="IPR012902">
    <property type="entry name" value="N_methyl_site"/>
</dbReference>
<dbReference type="Gene3D" id="3.30.700.10">
    <property type="entry name" value="Glycoprotein, Type 4 Pilin"/>
    <property type="match status" value="1"/>
</dbReference>
<keyword evidence="3" id="KW-1185">Reference proteome</keyword>
<keyword evidence="1" id="KW-0472">Membrane</keyword>
<dbReference type="InterPro" id="IPR031982">
    <property type="entry name" value="PilE-like"/>
</dbReference>